<dbReference type="Proteomes" id="UP001626550">
    <property type="component" value="Unassembled WGS sequence"/>
</dbReference>
<dbReference type="EMBL" id="JBJKFK010001510">
    <property type="protein sequence ID" value="KAL3312909.1"/>
    <property type="molecule type" value="Genomic_DNA"/>
</dbReference>
<dbReference type="AlphaFoldDB" id="A0ABD2Q055"/>
<evidence type="ECO:0000313" key="2">
    <source>
        <dbReference type="Proteomes" id="UP001626550"/>
    </source>
</evidence>
<keyword evidence="2" id="KW-1185">Reference proteome</keyword>
<protein>
    <submittedName>
        <fullName evidence="1">Uncharacterized protein</fullName>
    </submittedName>
</protein>
<proteinExistence type="predicted"/>
<name>A0ABD2Q055_9PLAT</name>
<sequence>MSWKLVISFDDEIASRKLASGCYSFHYKCHKDLMNAYKSLDIPGTSGDIQLPSYSSPEPVPSMLFYQSNLLQVPITTSTEMRNISEVSGLEIPSFSLGDLSLKETWPADFASALEALAQMVVASNTPISWTDLYAEFQRRLEPNKNACPLPQRKTALEEFTKMYCDELALFTKSSTRPPRFEFSRNFNLEIQKLHWSKLSYYSNEELISNFEDFFSRLHQVLRLRSPDLIVDSLTTGCRANAPRSDEQNFLRIDLEFQEAHVL</sequence>
<accession>A0ABD2Q055</accession>
<comment type="caution">
    <text evidence="1">The sequence shown here is derived from an EMBL/GenBank/DDBJ whole genome shotgun (WGS) entry which is preliminary data.</text>
</comment>
<gene>
    <name evidence="1" type="ORF">Ciccas_008495</name>
</gene>
<evidence type="ECO:0000313" key="1">
    <source>
        <dbReference type="EMBL" id="KAL3312909.1"/>
    </source>
</evidence>
<organism evidence="1 2">
    <name type="scientific">Cichlidogyrus casuarinus</name>
    <dbReference type="NCBI Taxonomy" id="1844966"/>
    <lineage>
        <taxon>Eukaryota</taxon>
        <taxon>Metazoa</taxon>
        <taxon>Spiralia</taxon>
        <taxon>Lophotrochozoa</taxon>
        <taxon>Platyhelminthes</taxon>
        <taxon>Monogenea</taxon>
        <taxon>Monopisthocotylea</taxon>
        <taxon>Dactylogyridea</taxon>
        <taxon>Ancyrocephalidae</taxon>
        <taxon>Cichlidogyrus</taxon>
    </lineage>
</organism>
<reference evidence="1 2" key="1">
    <citation type="submission" date="2024-11" db="EMBL/GenBank/DDBJ databases">
        <title>Adaptive evolution of stress response genes in parasites aligns with host niche diversity.</title>
        <authorList>
            <person name="Hahn C."/>
            <person name="Resl P."/>
        </authorList>
    </citation>
    <scope>NUCLEOTIDE SEQUENCE [LARGE SCALE GENOMIC DNA]</scope>
    <source>
        <strain evidence="1">EGGRZ-B1_66</strain>
        <tissue evidence="1">Body</tissue>
    </source>
</reference>